<dbReference type="PROSITE" id="PS50126">
    <property type="entry name" value="S1"/>
    <property type="match status" value="1"/>
</dbReference>
<sequence>MAQLNTDQLSSVIDQLSKDKNIDRSLVIEAIEQAILAIARRNIGSGYDLEARYTEETGEIEVFMFKDVAEEVKNDKTEITLQEAVEYDVDSHIGDSLGLKVEKNIYGRIEAQVAKQIIFQKIKEVEHQNIFDEFNLRKGEIVNGLVRKVEKSMIIVDLGKTEAVLPKQEQIFSETYKSHDRIRAVLSDIRMEKGGPKLILSRVSDEFLIKLFESEVPEIYDGIVKIAKVARAPGFRSKVAVYSTSRDIDPIGACVGIKGFRIQNIINELRGEKIDIIEYSDNPSKLASNALSPAEPSKVLLNNQTKVITVIVPDDQLSLAIGRQGQNVRLTSNLTGYKIDVVSESKAAKKDVEGYKMLMDIPGVGDIIARSLYQIGYSTVEIIAGANPEKLANDLSIDIKKADKTIQSAQDLLNRLQSDLELKERINREIN</sequence>
<dbReference type="InterPro" id="IPR036555">
    <property type="entry name" value="NusA_N_sf"/>
</dbReference>
<dbReference type="InterPro" id="IPR025249">
    <property type="entry name" value="TF_NusA_KH_1st"/>
</dbReference>
<evidence type="ECO:0000256" key="6">
    <source>
        <dbReference type="ARBA" id="ARBA00023163"/>
    </source>
</evidence>
<comment type="function">
    <text evidence="7">Participates in both transcription termination and antitermination.</text>
</comment>
<evidence type="ECO:0000256" key="7">
    <source>
        <dbReference type="HAMAP-Rule" id="MF_00945"/>
    </source>
</evidence>
<comment type="subunit">
    <text evidence="7">Monomer. Binds directly to the core enzyme of the DNA-dependent RNA polymerase and to nascent RNA.</text>
</comment>
<comment type="similarity">
    <text evidence="7">Belongs to the NusA family.</text>
</comment>
<keyword evidence="6 7" id="KW-0804">Transcription</keyword>
<dbReference type="FunFam" id="3.30.300.20:FF:000002">
    <property type="entry name" value="Transcription termination/antitermination protein NusA"/>
    <property type="match status" value="1"/>
</dbReference>
<dbReference type="EMBL" id="SGBB01000004">
    <property type="protein sequence ID" value="RZD18898.1"/>
    <property type="molecule type" value="Genomic_DNA"/>
</dbReference>
<protein>
    <recommendedName>
        <fullName evidence="7">Transcription termination/antitermination protein NusA</fullName>
    </recommendedName>
</protein>
<dbReference type="Pfam" id="PF26594">
    <property type="entry name" value="KH_NusA_2nd"/>
    <property type="match status" value="1"/>
</dbReference>
<dbReference type="Pfam" id="PF08529">
    <property type="entry name" value="NusA_N"/>
    <property type="match status" value="1"/>
</dbReference>
<evidence type="ECO:0000256" key="3">
    <source>
        <dbReference type="ARBA" id="ARBA00022814"/>
    </source>
</evidence>
<dbReference type="PROSITE" id="PS50084">
    <property type="entry name" value="KH_TYPE_1"/>
    <property type="match status" value="1"/>
</dbReference>
<dbReference type="FunFam" id="3.30.300.20:FF:000005">
    <property type="entry name" value="Transcription termination/antitermination protein NusA"/>
    <property type="match status" value="1"/>
</dbReference>
<comment type="subcellular location">
    <subcellularLocation>
        <location evidence="7">Cytoplasm</location>
    </subcellularLocation>
</comment>
<dbReference type="Pfam" id="PF13184">
    <property type="entry name" value="KH_NusA_1st"/>
    <property type="match status" value="1"/>
</dbReference>
<dbReference type="GO" id="GO:0005829">
    <property type="term" value="C:cytosol"/>
    <property type="evidence" value="ECO:0007669"/>
    <property type="project" value="TreeGrafter"/>
</dbReference>
<dbReference type="PANTHER" id="PTHR22648">
    <property type="entry name" value="TRANSCRIPTION TERMINATION FACTOR NUSA"/>
    <property type="match status" value="1"/>
</dbReference>
<gene>
    <name evidence="7 10" type="primary">nusA</name>
    <name evidence="10" type="ORF">EVG15_03540</name>
</gene>
<dbReference type="SUPFAM" id="SSF50249">
    <property type="entry name" value="Nucleic acid-binding proteins"/>
    <property type="match status" value="1"/>
</dbReference>
<dbReference type="InterPro" id="IPR030842">
    <property type="entry name" value="TF_NusA_bacterial"/>
</dbReference>
<dbReference type="NCBIfam" id="TIGR01953">
    <property type="entry name" value="NusA"/>
    <property type="match status" value="1"/>
</dbReference>
<dbReference type="InterPro" id="IPR009019">
    <property type="entry name" value="KH_sf_prok-type"/>
</dbReference>
<name>A0A519BNQ3_9DELT</name>
<keyword evidence="1 7" id="KW-0806">Transcription termination</keyword>
<dbReference type="CDD" id="cd02134">
    <property type="entry name" value="KH-II_NusA_rpt1"/>
    <property type="match status" value="1"/>
</dbReference>
<dbReference type="GO" id="GO:0003700">
    <property type="term" value="F:DNA-binding transcription factor activity"/>
    <property type="evidence" value="ECO:0007669"/>
    <property type="project" value="InterPro"/>
</dbReference>
<evidence type="ECO:0000259" key="9">
    <source>
        <dbReference type="PROSITE" id="PS50126"/>
    </source>
</evidence>
<feature type="coiled-coil region" evidence="8">
    <location>
        <begin position="392"/>
        <end position="429"/>
    </location>
</feature>
<dbReference type="Gene3D" id="3.30.1480.10">
    <property type="entry name" value="NusA, N-terminal domain"/>
    <property type="match status" value="1"/>
</dbReference>
<dbReference type="Proteomes" id="UP000319296">
    <property type="component" value="Unassembled WGS sequence"/>
</dbReference>
<keyword evidence="3 7" id="KW-0889">Transcription antitermination</keyword>
<dbReference type="GO" id="GO:0000166">
    <property type="term" value="F:nucleotide binding"/>
    <property type="evidence" value="ECO:0007669"/>
    <property type="project" value="InterPro"/>
</dbReference>
<keyword evidence="2 7" id="KW-0963">Cytoplasm</keyword>
<dbReference type="CDD" id="cd22529">
    <property type="entry name" value="KH-II_NusA_rpt2"/>
    <property type="match status" value="1"/>
</dbReference>
<organism evidence="10 11">
    <name type="scientific">Candidatus Acididesulfobacter diazotrophicus</name>
    <dbReference type="NCBI Taxonomy" id="2597226"/>
    <lineage>
        <taxon>Bacteria</taxon>
        <taxon>Deltaproteobacteria</taxon>
        <taxon>Candidatus Acidulodesulfobacterales</taxon>
        <taxon>Candidatus Acididesulfobacter</taxon>
    </lineage>
</organism>
<dbReference type="Pfam" id="PF14520">
    <property type="entry name" value="HHH_5"/>
    <property type="match status" value="1"/>
</dbReference>
<keyword evidence="4 7" id="KW-0694">RNA-binding</keyword>
<dbReference type="InterPro" id="IPR058582">
    <property type="entry name" value="KH_NusA_2nd"/>
</dbReference>
<dbReference type="CDD" id="cd04455">
    <property type="entry name" value="S1_NusA"/>
    <property type="match status" value="1"/>
</dbReference>
<dbReference type="InterPro" id="IPR015946">
    <property type="entry name" value="KH_dom-like_a/b"/>
</dbReference>
<evidence type="ECO:0000313" key="10">
    <source>
        <dbReference type="EMBL" id="RZD18898.1"/>
    </source>
</evidence>
<dbReference type="Gene3D" id="2.40.50.140">
    <property type="entry name" value="Nucleic acid-binding proteins"/>
    <property type="match status" value="1"/>
</dbReference>
<dbReference type="Gene3D" id="3.30.300.20">
    <property type="match status" value="2"/>
</dbReference>
<dbReference type="InterPro" id="IPR013735">
    <property type="entry name" value="TF_NusA_N"/>
</dbReference>
<keyword evidence="8" id="KW-0175">Coiled coil</keyword>
<dbReference type="SUPFAM" id="SSF54814">
    <property type="entry name" value="Prokaryotic type KH domain (KH-domain type II)"/>
    <property type="match status" value="2"/>
</dbReference>
<dbReference type="InterPro" id="IPR010995">
    <property type="entry name" value="DNA_repair_Rad51/TF_NusA_a-hlx"/>
</dbReference>
<dbReference type="GO" id="GO:0006353">
    <property type="term" value="P:DNA-templated transcription termination"/>
    <property type="evidence" value="ECO:0007669"/>
    <property type="project" value="UniProtKB-UniRule"/>
</dbReference>
<dbReference type="Pfam" id="PF00575">
    <property type="entry name" value="S1"/>
    <property type="match status" value="1"/>
</dbReference>
<evidence type="ECO:0000256" key="1">
    <source>
        <dbReference type="ARBA" id="ARBA00022472"/>
    </source>
</evidence>
<proteinExistence type="inferred from homology"/>
<keyword evidence="5 7" id="KW-0805">Transcription regulation</keyword>
<dbReference type="Gene3D" id="1.10.150.20">
    <property type="entry name" value="5' to 3' exonuclease, C-terminal subdomain"/>
    <property type="match status" value="1"/>
</dbReference>
<dbReference type="InterPro" id="IPR003029">
    <property type="entry name" value="S1_domain"/>
</dbReference>
<dbReference type="InterPro" id="IPR012340">
    <property type="entry name" value="NA-bd_OB-fold"/>
</dbReference>
<comment type="caution">
    <text evidence="10">The sequence shown here is derived from an EMBL/GenBank/DDBJ whole genome shotgun (WGS) entry which is preliminary data.</text>
</comment>
<dbReference type="HAMAP" id="MF_00945_B">
    <property type="entry name" value="NusA_B"/>
    <property type="match status" value="1"/>
</dbReference>
<reference evidence="10 11" key="1">
    <citation type="journal article" date="2019" name="ISME J.">
        <title>Insights into ecological role of a new deltaproteobacterial order Candidatus Acidulodesulfobacterales by metagenomics and metatranscriptomics.</title>
        <authorList>
            <person name="Tan S."/>
            <person name="Liu J."/>
            <person name="Fang Y."/>
            <person name="Hedlund B.P."/>
            <person name="Lian Z.H."/>
            <person name="Huang L.Y."/>
            <person name="Li J.T."/>
            <person name="Huang L.N."/>
            <person name="Li W.J."/>
            <person name="Jiang H.C."/>
            <person name="Dong H.L."/>
            <person name="Shu W.S."/>
        </authorList>
    </citation>
    <scope>NUCLEOTIDE SEQUENCE [LARGE SCALE GENOMIC DNA]</scope>
    <source>
        <strain evidence="10">AP1</strain>
    </source>
</reference>
<accession>A0A519BNQ3</accession>
<dbReference type="SUPFAM" id="SSF69705">
    <property type="entry name" value="Transcription factor NusA, N-terminal domain"/>
    <property type="match status" value="1"/>
</dbReference>
<dbReference type="InterPro" id="IPR010213">
    <property type="entry name" value="TF_NusA"/>
</dbReference>
<dbReference type="SMART" id="SM00316">
    <property type="entry name" value="S1"/>
    <property type="match status" value="1"/>
</dbReference>
<dbReference type="SUPFAM" id="SSF47794">
    <property type="entry name" value="Rad51 N-terminal domain-like"/>
    <property type="match status" value="1"/>
</dbReference>
<evidence type="ECO:0000256" key="4">
    <source>
        <dbReference type="ARBA" id="ARBA00022884"/>
    </source>
</evidence>
<dbReference type="GO" id="GO:0031564">
    <property type="term" value="P:transcription antitermination"/>
    <property type="evidence" value="ECO:0007669"/>
    <property type="project" value="UniProtKB-UniRule"/>
</dbReference>
<evidence type="ECO:0000256" key="8">
    <source>
        <dbReference type="SAM" id="Coils"/>
    </source>
</evidence>
<feature type="domain" description="S1 motif" evidence="9">
    <location>
        <begin position="139"/>
        <end position="203"/>
    </location>
</feature>
<dbReference type="GO" id="GO:0003723">
    <property type="term" value="F:RNA binding"/>
    <property type="evidence" value="ECO:0007669"/>
    <property type="project" value="UniProtKB-UniRule"/>
</dbReference>
<evidence type="ECO:0000256" key="5">
    <source>
        <dbReference type="ARBA" id="ARBA00023015"/>
    </source>
</evidence>
<dbReference type="AlphaFoldDB" id="A0A519BNQ3"/>
<evidence type="ECO:0000256" key="2">
    <source>
        <dbReference type="ARBA" id="ARBA00022490"/>
    </source>
</evidence>
<dbReference type="PANTHER" id="PTHR22648:SF0">
    <property type="entry name" value="TRANSCRIPTION TERMINATION_ANTITERMINATION PROTEIN NUSA"/>
    <property type="match status" value="1"/>
</dbReference>
<evidence type="ECO:0000313" key="11">
    <source>
        <dbReference type="Proteomes" id="UP000319296"/>
    </source>
</evidence>